<dbReference type="EMBL" id="CATOUU010000132">
    <property type="protein sequence ID" value="CAI9917490.1"/>
    <property type="molecule type" value="Genomic_DNA"/>
</dbReference>
<reference evidence="1" key="1">
    <citation type="submission" date="2023-06" db="EMBL/GenBank/DDBJ databases">
        <authorList>
            <person name="Kurt Z."/>
        </authorList>
    </citation>
    <scope>NUCLEOTIDE SEQUENCE</scope>
</reference>
<name>A0AA86NE29_9EUKA</name>
<protein>
    <submittedName>
        <fullName evidence="2">Hypothetical_protein</fullName>
    </submittedName>
</protein>
<accession>A0AA86NE29</accession>
<proteinExistence type="predicted"/>
<evidence type="ECO:0000313" key="1">
    <source>
        <dbReference type="EMBL" id="CAI9917490.1"/>
    </source>
</evidence>
<gene>
    <name evidence="1" type="ORF">HINF_LOCUS5135</name>
    <name evidence="2" type="ORF">HINF_LOCUS57770</name>
</gene>
<dbReference type="AlphaFoldDB" id="A0AA86NE29"/>
<organism evidence="1">
    <name type="scientific">Hexamita inflata</name>
    <dbReference type="NCBI Taxonomy" id="28002"/>
    <lineage>
        <taxon>Eukaryota</taxon>
        <taxon>Metamonada</taxon>
        <taxon>Diplomonadida</taxon>
        <taxon>Hexamitidae</taxon>
        <taxon>Hexamitinae</taxon>
        <taxon>Hexamita</taxon>
    </lineage>
</organism>
<evidence type="ECO:0000313" key="3">
    <source>
        <dbReference type="Proteomes" id="UP001642409"/>
    </source>
</evidence>
<keyword evidence="3" id="KW-1185">Reference proteome</keyword>
<evidence type="ECO:0000313" key="2">
    <source>
        <dbReference type="EMBL" id="CAL6076603.1"/>
    </source>
</evidence>
<sequence length="389" mass="45084">METLDDIVQILSPNMHDYPIIVHIIATEYINIDLSIFNKLSLQQISTELSRLTKFQQTPNVKLYQVAQLLYYKDFNMYVTLIASFANDNKKDQMYLRLLLLMLARLHLQYFDLSQQIYDLIINEIAPLYKLTILEYIMLFNIGAHNDLSTQFTANQPIVQSNQHLQFISSLLQYRLLTKSELDLIIDGQHTEIEQLAAISLLINRNALGLTFFDLQQMPMECTFTKKQTVVLAQKLQQFNKITHFKEIIAILLSSISHMLTDNFLEVCSISSTAEINPAYQAMIGAEVLFSTKSQNDNAKYLLNLLATIQINEQSDVDDSIEEQYCGYLIKCIDQMYQQTQIRVNKRFISETSEAFLGTRELQVDPRALPFQNHSIQLFLEDEDMFKIE</sequence>
<reference evidence="2 3" key="2">
    <citation type="submission" date="2024-07" db="EMBL/GenBank/DDBJ databases">
        <authorList>
            <person name="Akdeniz Z."/>
        </authorList>
    </citation>
    <scope>NUCLEOTIDE SEQUENCE [LARGE SCALE GENOMIC DNA]</scope>
</reference>
<comment type="caution">
    <text evidence="1">The sequence shown here is derived from an EMBL/GenBank/DDBJ whole genome shotgun (WGS) entry which is preliminary data.</text>
</comment>
<dbReference type="Proteomes" id="UP001642409">
    <property type="component" value="Unassembled WGS sequence"/>
</dbReference>
<dbReference type="EMBL" id="CAXDID020000320">
    <property type="protein sequence ID" value="CAL6076603.1"/>
    <property type="molecule type" value="Genomic_DNA"/>
</dbReference>